<evidence type="ECO:0000256" key="2">
    <source>
        <dbReference type="ARBA" id="ARBA00022821"/>
    </source>
</evidence>
<dbReference type="PANTHER" id="PTHR33463">
    <property type="entry name" value="NB-ARC DOMAIN-CONTAINING PROTEIN-RELATED"/>
    <property type="match status" value="1"/>
</dbReference>
<accession>A0AAD9U5A0</accession>
<keyword evidence="1" id="KW-0547">Nucleotide-binding</keyword>
<proteinExistence type="predicted"/>
<dbReference type="EMBL" id="JANJYI010000005">
    <property type="protein sequence ID" value="KAK2647783.1"/>
    <property type="molecule type" value="Genomic_DNA"/>
</dbReference>
<dbReference type="Gene3D" id="1.10.8.430">
    <property type="entry name" value="Helical domain of apoptotic protease-activating factors"/>
    <property type="match status" value="1"/>
</dbReference>
<dbReference type="Proteomes" id="UP001280121">
    <property type="component" value="Unassembled WGS sequence"/>
</dbReference>
<dbReference type="InterPro" id="IPR050905">
    <property type="entry name" value="Plant_NBS-LRR"/>
</dbReference>
<dbReference type="AlphaFoldDB" id="A0AAD9U5A0"/>
<evidence type="ECO:0000313" key="4">
    <source>
        <dbReference type="Proteomes" id="UP001280121"/>
    </source>
</evidence>
<evidence type="ECO:0008006" key="5">
    <source>
        <dbReference type="Google" id="ProtNLM"/>
    </source>
</evidence>
<dbReference type="GO" id="GO:0006952">
    <property type="term" value="P:defense response"/>
    <property type="evidence" value="ECO:0007669"/>
    <property type="project" value="UniProtKB-KW"/>
</dbReference>
<keyword evidence="2" id="KW-0611">Plant defense</keyword>
<evidence type="ECO:0000313" key="3">
    <source>
        <dbReference type="EMBL" id="KAK2647783.1"/>
    </source>
</evidence>
<protein>
    <recommendedName>
        <fullName evidence="5">NB-ARC domain-containing protein</fullName>
    </recommendedName>
</protein>
<sequence length="106" mass="12126">MEDKLFDEVAMAEVTHTLDIKNIQAQIADELGLAFTRRAYLEEPLNYMKEARKLFWKIVNHSEEKPDFNAIAVEIVTKCAGLPVAITTIANALKSRDLSYWKNDLQ</sequence>
<reference evidence="3" key="1">
    <citation type="journal article" date="2023" name="Plant J.">
        <title>Genome sequences and population genomics provide insights into the demographic history, inbreeding, and mutation load of two 'living fossil' tree species of Dipteronia.</title>
        <authorList>
            <person name="Feng Y."/>
            <person name="Comes H.P."/>
            <person name="Chen J."/>
            <person name="Zhu S."/>
            <person name="Lu R."/>
            <person name="Zhang X."/>
            <person name="Li P."/>
            <person name="Qiu J."/>
            <person name="Olsen K.M."/>
            <person name="Qiu Y."/>
        </authorList>
    </citation>
    <scope>NUCLEOTIDE SEQUENCE</scope>
    <source>
        <strain evidence="3">KIB01</strain>
    </source>
</reference>
<gene>
    <name evidence="3" type="ORF">Ddye_015272</name>
</gene>
<dbReference type="InterPro" id="IPR027417">
    <property type="entry name" value="P-loop_NTPase"/>
</dbReference>
<organism evidence="3 4">
    <name type="scientific">Dipteronia dyeriana</name>
    <dbReference type="NCBI Taxonomy" id="168575"/>
    <lineage>
        <taxon>Eukaryota</taxon>
        <taxon>Viridiplantae</taxon>
        <taxon>Streptophyta</taxon>
        <taxon>Embryophyta</taxon>
        <taxon>Tracheophyta</taxon>
        <taxon>Spermatophyta</taxon>
        <taxon>Magnoliopsida</taxon>
        <taxon>eudicotyledons</taxon>
        <taxon>Gunneridae</taxon>
        <taxon>Pentapetalae</taxon>
        <taxon>rosids</taxon>
        <taxon>malvids</taxon>
        <taxon>Sapindales</taxon>
        <taxon>Sapindaceae</taxon>
        <taxon>Hippocastanoideae</taxon>
        <taxon>Acereae</taxon>
        <taxon>Dipteronia</taxon>
    </lineage>
</organism>
<name>A0AAD9U5A0_9ROSI</name>
<dbReference type="InterPro" id="IPR042197">
    <property type="entry name" value="Apaf_helical"/>
</dbReference>
<comment type="caution">
    <text evidence="3">The sequence shown here is derived from an EMBL/GenBank/DDBJ whole genome shotgun (WGS) entry which is preliminary data.</text>
</comment>
<keyword evidence="4" id="KW-1185">Reference proteome</keyword>
<dbReference type="GO" id="GO:0005524">
    <property type="term" value="F:ATP binding"/>
    <property type="evidence" value="ECO:0007669"/>
    <property type="project" value="UniProtKB-KW"/>
</dbReference>
<dbReference type="SUPFAM" id="SSF52540">
    <property type="entry name" value="P-loop containing nucleoside triphosphate hydrolases"/>
    <property type="match status" value="1"/>
</dbReference>
<evidence type="ECO:0000256" key="1">
    <source>
        <dbReference type="ARBA" id="ARBA00022741"/>
    </source>
</evidence>
<dbReference type="GO" id="GO:0043531">
    <property type="term" value="F:ADP binding"/>
    <property type="evidence" value="ECO:0007669"/>
    <property type="project" value="InterPro"/>
</dbReference>
<dbReference type="PANTHER" id="PTHR33463:SF203">
    <property type="entry name" value="AAA+ ATPASE DOMAIN-CONTAINING PROTEIN"/>
    <property type="match status" value="1"/>
</dbReference>